<evidence type="ECO:0000313" key="1">
    <source>
        <dbReference type="EMBL" id="KAK8477067.1"/>
    </source>
</evidence>
<sequence>LPLSSMCRSTATNKDLGTLAINVCEQGLVGPAVMPKWEPVKLGLLAKPTCKRTRFDGPTV</sequence>
<evidence type="ECO:0000313" key="2">
    <source>
        <dbReference type="Proteomes" id="UP001396334"/>
    </source>
</evidence>
<proteinExistence type="predicted"/>
<protein>
    <submittedName>
        <fullName evidence="1">Uncharacterized protein</fullName>
    </submittedName>
</protein>
<comment type="caution">
    <text evidence="1">The sequence shown here is derived from an EMBL/GenBank/DDBJ whole genome shotgun (WGS) entry which is preliminary data.</text>
</comment>
<name>A0ABR1ZAH7_9ROSI</name>
<feature type="non-terminal residue" evidence="1">
    <location>
        <position position="1"/>
    </location>
</feature>
<organism evidence="1 2">
    <name type="scientific">Hibiscus sabdariffa</name>
    <name type="common">roselle</name>
    <dbReference type="NCBI Taxonomy" id="183260"/>
    <lineage>
        <taxon>Eukaryota</taxon>
        <taxon>Viridiplantae</taxon>
        <taxon>Streptophyta</taxon>
        <taxon>Embryophyta</taxon>
        <taxon>Tracheophyta</taxon>
        <taxon>Spermatophyta</taxon>
        <taxon>Magnoliopsida</taxon>
        <taxon>eudicotyledons</taxon>
        <taxon>Gunneridae</taxon>
        <taxon>Pentapetalae</taxon>
        <taxon>rosids</taxon>
        <taxon>malvids</taxon>
        <taxon>Malvales</taxon>
        <taxon>Malvaceae</taxon>
        <taxon>Malvoideae</taxon>
        <taxon>Hibiscus</taxon>
    </lineage>
</organism>
<dbReference type="Proteomes" id="UP001396334">
    <property type="component" value="Unassembled WGS sequence"/>
</dbReference>
<keyword evidence="2" id="KW-1185">Reference proteome</keyword>
<dbReference type="EMBL" id="JBBPBN010001951">
    <property type="protein sequence ID" value="KAK8477067.1"/>
    <property type="molecule type" value="Genomic_DNA"/>
</dbReference>
<gene>
    <name evidence="1" type="ORF">V6N11_029760</name>
</gene>
<accession>A0ABR1ZAH7</accession>
<reference evidence="1 2" key="1">
    <citation type="journal article" date="2024" name="G3 (Bethesda)">
        <title>Genome assembly of Hibiscus sabdariffa L. provides insights into metabolisms of medicinal natural products.</title>
        <authorList>
            <person name="Kim T."/>
        </authorList>
    </citation>
    <scope>NUCLEOTIDE SEQUENCE [LARGE SCALE GENOMIC DNA]</scope>
    <source>
        <strain evidence="1">TK-2024</strain>
        <tissue evidence="1">Old leaves</tissue>
    </source>
</reference>